<evidence type="ECO:0000313" key="9">
    <source>
        <dbReference type="EMBL" id="SDE14360.1"/>
    </source>
</evidence>
<accession>A0A1G7AI07</accession>
<gene>
    <name evidence="9" type="ORF">SAMN04487894_12322</name>
</gene>
<evidence type="ECO:0000259" key="8">
    <source>
        <dbReference type="Pfam" id="PF12704"/>
    </source>
</evidence>
<evidence type="ECO:0000256" key="5">
    <source>
        <dbReference type="ARBA" id="ARBA00023136"/>
    </source>
</evidence>
<keyword evidence="2" id="KW-1003">Cell membrane</keyword>
<keyword evidence="5 6" id="KW-0472">Membrane</keyword>
<dbReference type="PANTHER" id="PTHR30572">
    <property type="entry name" value="MEMBRANE COMPONENT OF TRANSPORTER-RELATED"/>
    <property type="match status" value="1"/>
</dbReference>
<dbReference type="STRING" id="1285928.SAMN04487894_12322"/>
<protein>
    <submittedName>
        <fullName evidence="9">Putative ABC transport system permease protein</fullName>
    </submittedName>
</protein>
<feature type="domain" description="ABC3 transporter permease C-terminal" evidence="7">
    <location>
        <begin position="281"/>
        <end position="398"/>
    </location>
</feature>
<organism evidence="9 10">
    <name type="scientific">Niabella drilacis (strain DSM 25811 / CCM 8410 / CCUG 62505 / LMG 26954 / E90)</name>
    <dbReference type="NCBI Taxonomy" id="1285928"/>
    <lineage>
        <taxon>Bacteria</taxon>
        <taxon>Pseudomonadati</taxon>
        <taxon>Bacteroidota</taxon>
        <taxon>Chitinophagia</taxon>
        <taxon>Chitinophagales</taxon>
        <taxon>Chitinophagaceae</taxon>
        <taxon>Niabella</taxon>
    </lineage>
</organism>
<feature type="transmembrane region" description="Helical" evidence="6">
    <location>
        <begin position="759"/>
        <end position="779"/>
    </location>
</feature>
<evidence type="ECO:0000256" key="4">
    <source>
        <dbReference type="ARBA" id="ARBA00022989"/>
    </source>
</evidence>
<feature type="domain" description="MacB-like periplasmic core" evidence="8">
    <location>
        <begin position="496"/>
        <end position="597"/>
    </location>
</feature>
<feature type="transmembrane region" description="Helical" evidence="6">
    <location>
        <begin position="372"/>
        <end position="396"/>
    </location>
</feature>
<dbReference type="Pfam" id="PF02687">
    <property type="entry name" value="FtsX"/>
    <property type="match status" value="2"/>
</dbReference>
<proteinExistence type="predicted"/>
<feature type="transmembrane region" description="Helical" evidence="6">
    <location>
        <begin position="328"/>
        <end position="352"/>
    </location>
</feature>
<name>A0A1G7AI07_NIADE</name>
<reference evidence="10" key="1">
    <citation type="submission" date="2016-10" db="EMBL/GenBank/DDBJ databases">
        <authorList>
            <person name="Varghese N."/>
            <person name="Submissions S."/>
        </authorList>
    </citation>
    <scope>NUCLEOTIDE SEQUENCE [LARGE SCALE GENOMIC DNA]</scope>
    <source>
        <strain evidence="10">DSM 25811 / CCM 8410 / LMG 26954 / E90</strain>
    </source>
</reference>
<dbReference type="GO" id="GO:0005886">
    <property type="term" value="C:plasma membrane"/>
    <property type="evidence" value="ECO:0007669"/>
    <property type="project" value="UniProtKB-SubCell"/>
</dbReference>
<feature type="transmembrane region" description="Helical" evidence="6">
    <location>
        <begin position="21"/>
        <end position="42"/>
    </location>
</feature>
<keyword evidence="3 6" id="KW-0812">Transmembrane</keyword>
<dbReference type="OrthoDB" id="5933722at2"/>
<feature type="transmembrane region" description="Helical" evidence="6">
    <location>
        <begin position="273"/>
        <end position="295"/>
    </location>
</feature>
<feature type="transmembrane region" description="Helical" evidence="6">
    <location>
        <begin position="678"/>
        <end position="699"/>
    </location>
</feature>
<dbReference type="Proteomes" id="UP000198757">
    <property type="component" value="Unassembled WGS sequence"/>
</dbReference>
<feature type="domain" description="MacB-like periplasmic core" evidence="8">
    <location>
        <begin position="20"/>
        <end position="238"/>
    </location>
</feature>
<evidence type="ECO:0000256" key="3">
    <source>
        <dbReference type="ARBA" id="ARBA00022692"/>
    </source>
</evidence>
<dbReference type="EMBL" id="FMZO01000023">
    <property type="protein sequence ID" value="SDE14360.1"/>
    <property type="molecule type" value="Genomic_DNA"/>
</dbReference>
<keyword evidence="10" id="KW-1185">Reference proteome</keyword>
<dbReference type="PANTHER" id="PTHR30572:SF18">
    <property type="entry name" value="ABC-TYPE MACROLIDE FAMILY EXPORT SYSTEM PERMEASE COMPONENT 2"/>
    <property type="match status" value="1"/>
</dbReference>
<dbReference type="InterPro" id="IPR025857">
    <property type="entry name" value="MacB_PCD"/>
</dbReference>
<dbReference type="InterPro" id="IPR050250">
    <property type="entry name" value="Macrolide_Exporter_MacB"/>
</dbReference>
<evidence type="ECO:0000256" key="1">
    <source>
        <dbReference type="ARBA" id="ARBA00004651"/>
    </source>
</evidence>
<dbReference type="GO" id="GO:0022857">
    <property type="term" value="F:transmembrane transporter activity"/>
    <property type="evidence" value="ECO:0007669"/>
    <property type="project" value="TreeGrafter"/>
</dbReference>
<evidence type="ECO:0000256" key="6">
    <source>
        <dbReference type="SAM" id="Phobius"/>
    </source>
</evidence>
<feature type="transmembrane region" description="Helical" evidence="6">
    <location>
        <begin position="417"/>
        <end position="441"/>
    </location>
</feature>
<dbReference type="Pfam" id="PF12704">
    <property type="entry name" value="MacB_PCD"/>
    <property type="match status" value="2"/>
</dbReference>
<evidence type="ECO:0000259" key="7">
    <source>
        <dbReference type="Pfam" id="PF02687"/>
    </source>
</evidence>
<evidence type="ECO:0000256" key="2">
    <source>
        <dbReference type="ARBA" id="ARBA00022475"/>
    </source>
</evidence>
<evidence type="ECO:0000313" key="10">
    <source>
        <dbReference type="Proteomes" id="UP000198757"/>
    </source>
</evidence>
<dbReference type="AlphaFoldDB" id="A0A1G7AI07"/>
<sequence>MIRNYLKTAWRQFKKNKLTTGISVTALVLGFSTVMVLAAMVYQFKTADSQFAHRDNMYYLRSVPKEGGLGGMQTTYPLLGEIVKTCPQVVAASHYQQWYQPWLKNGQHEIQDNTTAFVDTAFLKVFPFPLKYGNRESALAGKFSIVLSEENAEKLFGNENPLGKTIAADDTTLLTVTGVLQHIPGNTSIKPGVLLTTAFLEDSPGFKDNVNWYNGFAVNYLRIRPGTDMMALETAINKIVRLNYSKERQWEQVIIRPFSRHFADNADEVGKSVVTGSLGTILFILTILVVNLINLNAGNLYRRAKEVAVKKIVGGSKRGIIVQFFTENLLVVFVSLALAVLFSYFLLVPFINSTFGARFGDMEFSLNRDYPLVLLFLLLAFVIAAIVAVLPAIRMLSLKISDAVKGKIVSGGGRTAYVRNIFITLQFLLSVIIIYVAIILARQLNYMKAGSLGFNKGDVAVVDLDLAFKDPKTASSRFNVILNKLRNHADVKSFSVNRFIPTAYGYNTNAFVDRSAQKEVWMFQGGADAGYFQTYDIPVSEGRPFDNSAADSIETRNVIINKAAEKAFGWTNAVGRQIIPKSGGPSYTIIGVTNDFVFQNFPGKVEPLIHYYTGKQALEGAAFLSLNIAKGKAQPVLSMLEKEFKEMPGKRAFNYDFISDRVSKQYQMLDSILKMTQYAGFITIFIAAIGMLGLITILLRLKVKEIGVRKILGGSVAGIATLLSKSFLVMVMIASVVSVPLASLIMGAWLQHFTYRITISWWMFLGGALMTLLVALITVGTQTIKAAMANPVKSLRSE</sequence>
<comment type="subcellular location">
    <subcellularLocation>
        <location evidence="1">Cell membrane</location>
        <topology evidence="1">Multi-pass membrane protein</topology>
    </subcellularLocation>
</comment>
<dbReference type="InterPro" id="IPR003838">
    <property type="entry name" value="ABC3_permease_C"/>
</dbReference>
<dbReference type="RefSeq" id="WP_090393164.1">
    <property type="nucleotide sequence ID" value="NZ_FMZO01000023.1"/>
</dbReference>
<feature type="domain" description="ABC3 transporter permease C-terminal" evidence="7">
    <location>
        <begin position="680"/>
        <end position="791"/>
    </location>
</feature>
<keyword evidence="4 6" id="KW-1133">Transmembrane helix</keyword>
<feature type="transmembrane region" description="Helical" evidence="6">
    <location>
        <begin position="711"/>
        <end position="739"/>
    </location>
</feature>